<evidence type="ECO:0000313" key="9">
    <source>
        <dbReference type="EMBL" id="SCX34865.1"/>
    </source>
</evidence>
<dbReference type="Pfam" id="PF03772">
    <property type="entry name" value="Competence"/>
    <property type="match status" value="1"/>
</dbReference>
<comment type="subcellular location">
    <subcellularLocation>
        <location evidence="1">Cell membrane</location>
        <topology evidence="1">Multi-pass membrane protein</topology>
    </subcellularLocation>
</comment>
<evidence type="ECO:0000256" key="6">
    <source>
        <dbReference type="SAM" id="Phobius"/>
    </source>
</evidence>
<sequence length="828" mass="90215">MNTHEEKQHFRLAETSTVAQTELDDLLLPLHTPNRSLTIEGRGSHSPRRPILRLRGWLARCLEEEVSHRQDFLFVPVLIAAGAAFWFSLSVTPSTQFILWETVCLAIAACALFYRPGVMSAGLKAVALFLFGMLLADWETGRAGTVMLDTPVTTTITGTVERRELDARGSWRYVVALKSTSEPTLSRPPERISVVARSRHEAVLIGQTVSGKARLSPPSGPALPGLNDFAFASFFNGVGATGFFYGAPKILPANPDEAGASSFMQDADTWLYQLRSHIAQRIRDLIGGDAGAFAASIITDERRAISSETMEALRVSGLAHIVAISGLNMALAAGIFFIGMRTMFSLFPGFSQRWPVKKISAFAALLMTLAYYLISGFAVSAERAWLMMSIMLFAVLVDRPSISLRNVALSAIVIIVLSPHEVMGPSFQMSFAATLALVSAYAFWSRWRGERERLVISRPPWWLSLGSKAATIIGGVVITSLIGGISTAIYSIEHFHRITTYGLAANLAAMPIMSLIVMPFALIGMLLMPFGLDAPFLKIMGYGMAMVIEVAKTVSSWGGDETIGRQNGWFLAISTTGFLLLALLRTRLALIGLPFITAGFAMLVIEQARDKPDLLIYEDGSLVALTSAETVASTKQRASGFVYEQWQRAVPLPPHHVAPKMLERVASPAGDDAEEALSAQTRAAGLSDIEKSRAAEEMRAATGATDIFTCRKDMWCVAKSQKGVTVAVISNTALTGTACDVADLVVTTRRVPFAACRSGAILISQETLRRTGSMEVWLGRKGDPVSRARVAMQGQDRSWTMHRSYDWRSEDFDRELPAHIANMLALDP</sequence>
<dbReference type="Proteomes" id="UP000187891">
    <property type="component" value="Unassembled WGS sequence"/>
</dbReference>
<dbReference type="InterPro" id="IPR025405">
    <property type="entry name" value="DUF4131"/>
</dbReference>
<evidence type="ECO:0000256" key="1">
    <source>
        <dbReference type="ARBA" id="ARBA00004651"/>
    </source>
</evidence>
<feature type="domain" description="DUF4131" evidence="8">
    <location>
        <begin position="103"/>
        <end position="248"/>
    </location>
</feature>
<dbReference type="AlphaFoldDB" id="A0A1R3U1F2"/>
<keyword evidence="5 6" id="KW-0472">Membrane</keyword>
<dbReference type="EMBL" id="FMUE01000017">
    <property type="protein sequence ID" value="SCX34865.1"/>
    <property type="molecule type" value="Genomic_DNA"/>
</dbReference>
<dbReference type="GO" id="GO:0005886">
    <property type="term" value="C:plasma membrane"/>
    <property type="evidence" value="ECO:0007669"/>
    <property type="project" value="UniProtKB-SubCell"/>
</dbReference>
<organism evidence="9 10">
    <name type="scientific">Agrobacterium rosae</name>
    <dbReference type="NCBI Taxonomy" id="1972867"/>
    <lineage>
        <taxon>Bacteria</taxon>
        <taxon>Pseudomonadati</taxon>
        <taxon>Pseudomonadota</taxon>
        <taxon>Alphaproteobacteria</taxon>
        <taxon>Hyphomicrobiales</taxon>
        <taxon>Rhizobiaceae</taxon>
        <taxon>Rhizobium/Agrobacterium group</taxon>
        <taxon>Agrobacterium</taxon>
    </lineage>
</organism>
<feature type="transmembrane region" description="Helical" evidence="6">
    <location>
        <begin position="72"/>
        <end position="91"/>
    </location>
</feature>
<dbReference type="PANTHER" id="PTHR30619">
    <property type="entry name" value="DNA INTERNALIZATION/COMPETENCE PROTEIN COMEC/REC2"/>
    <property type="match status" value="1"/>
</dbReference>
<gene>
    <name evidence="9" type="ORF">DSM25559_4668</name>
</gene>
<dbReference type="InterPro" id="IPR052159">
    <property type="entry name" value="Competence_DNA_uptake"/>
</dbReference>
<name>A0A1R3U1F2_9HYPH</name>
<evidence type="ECO:0000259" key="7">
    <source>
        <dbReference type="Pfam" id="PF03772"/>
    </source>
</evidence>
<feature type="domain" description="ComEC/Rec2-related protein" evidence="7">
    <location>
        <begin position="298"/>
        <end position="587"/>
    </location>
</feature>
<evidence type="ECO:0000256" key="2">
    <source>
        <dbReference type="ARBA" id="ARBA00022475"/>
    </source>
</evidence>
<keyword evidence="3 6" id="KW-0812">Transmembrane</keyword>
<feature type="transmembrane region" description="Helical" evidence="6">
    <location>
        <begin position="578"/>
        <end position="605"/>
    </location>
</feature>
<keyword evidence="4 6" id="KW-1133">Transmembrane helix</keyword>
<evidence type="ECO:0000313" key="10">
    <source>
        <dbReference type="Proteomes" id="UP000187891"/>
    </source>
</evidence>
<feature type="transmembrane region" description="Helical" evidence="6">
    <location>
        <begin position="465"/>
        <end position="492"/>
    </location>
</feature>
<dbReference type="InterPro" id="IPR004477">
    <property type="entry name" value="ComEC_N"/>
</dbReference>
<evidence type="ECO:0000256" key="5">
    <source>
        <dbReference type="ARBA" id="ARBA00023136"/>
    </source>
</evidence>
<feature type="transmembrane region" description="Helical" evidence="6">
    <location>
        <begin position="359"/>
        <end position="381"/>
    </location>
</feature>
<feature type="transmembrane region" description="Helical" evidence="6">
    <location>
        <begin position="97"/>
        <end position="114"/>
    </location>
</feature>
<feature type="transmembrane region" description="Helical" evidence="6">
    <location>
        <begin position="504"/>
        <end position="527"/>
    </location>
</feature>
<dbReference type="NCBIfam" id="TIGR00360">
    <property type="entry name" value="ComEC_N-term"/>
    <property type="match status" value="1"/>
</dbReference>
<accession>A0A1R3U1F2</accession>
<dbReference type="STRING" id="1907666.DSM25559_4668"/>
<dbReference type="RefSeq" id="WP_425292471.1">
    <property type="nucleotide sequence ID" value="NZ_FMUE01000017.1"/>
</dbReference>
<dbReference type="Pfam" id="PF13567">
    <property type="entry name" value="DUF4131"/>
    <property type="match status" value="1"/>
</dbReference>
<proteinExistence type="predicted"/>
<evidence type="ECO:0000256" key="4">
    <source>
        <dbReference type="ARBA" id="ARBA00022989"/>
    </source>
</evidence>
<dbReference type="PANTHER" id="PTHR30619:SF1">
    <property type="entry name" value="RECOMBINATION PROTEIN 2"/>
    <property type="match status" value="1"/>
</dbReference>
<protein>
    <submittedName>
        <fullName evidence="9">ComEC family competence protein</fullName>
    </submittedName>
</protein>
<keyword evidence="2" id="KW-1003">Cell membrane</keyword>
<feature type="transmembrane region" description="Helical" evidence="6">
    <location>
        <begin position="312"/>
        <end position="339"/>
    </location>
</feature>
<evidence type="ECO:0000259" key="8">
    <source>
        <dbReference type="Pfam" id="PF13567"/>
    </source>
</evidence>
<evidence type="ECO:0000256" key="3">
    <source>
        <dbReference type="ARBA" id="ARBA00022692"/>
    </source>
</evidence>
<reference evidence="10" key="1">
    <citation type="submission" date="2016-10" db="EMBL/GenBank/DDBJ databases">
        <authorList>
            <person name="Wibberg D."/>
        </authorList>
    </citation>
    <scope>NUCLEOTIDE SEQUENCE [LARGE SCALE GENOMIC DNA]</scope>
</reference>
<feature type="transmembrane region" description="Helical" evidence="6">
    <location>
        <begin position="402"/>
        <end position="420"/>
    </location>
</feature>